<dbReference type="PANTHER" id="PTHR43434:SF1">
    <property type="entry name" value="PHOSPHOGLYCOLATE PHOSPHATASE"/>
    <property type="match status" value="1"/>
</dbReference>
<protein>
    <submittedName>
        <fullName evidence="1">Phosphoglycolate phosphatase, HAD superfamily</fullName>
    </submittedName>
</protein>
<keyword evidence="2" id="KW-1185">Reference proteome</keyword>
<dbReference type="Proteomes" id="UP000184465">
    <property type="component" value="Unassembled WGS sequence"/>
</dbReference>
<gene>
    <name evidence="1" type="ORF">SAMN02745912_01013</name>
</gene>
<sequence length="230" mass="26453">MENILLIWDIDGTLIDSKGIGRKAMDKTLFNLYNIKEGFKNVSMAGRLDYQIVKKAFEINEITEDNINIFFDKYEEMLKEELKCSETSEILPGINEILEGTLKQKNLFHILGTGNCEKGARLKLSHLGLNKYFKIGGFGDEDCERWEIIKKAIEKAKSFYNIDFKKRNTYVIGDTPLDIECGKILELKSVAVATGGYSYEELNKYKPDHLFQSFEAFEEFLSILTIDEQL</sequence>
<dbReference type="InterPro" id="IPR023198">
    <property type="entry name" value="PGP-like_dom2"/>
</dbReference>
<name>A0A1M6M0G3_PARC5</name>
<dbReference type="InterPro" id="IPR050155">
    <property type="entry name" value="HAD-like_hydrolase_sf"/>
</dbReference>
<dbReference type="SFLD" id="SFLDS00003">
    <property type="entry name" value="Haloacid_Dehalogenase"/>
    <property type="match status" value="1"/>
</dbReference>
<dbReference type="OrthoDB" id="9781769at2"/>
<evidence type="ECO:0000313" key="1">
    <source>
        <dbReference type="EMBL" id="SHJ76967.1"/>
    </source>
</evidence>
<dbReference type="SUPFAM" id="SSF56784">
    <property type="entry name" value="HAD-like"/>
    <property type="match status" value="1"/>
</dbReference>
<dbReference type="STRING" id="1121301.SAMN02745912_01013"/>
<proteinExistence type="predicted"/>
<dbReference type="AlphaFoldDB" id="A0A1M6M0G3"/>
<dbReference type="GO" id="GO:0006281">
    <property type="term" value="P:DNA repair"/>
    <property type="evidence" value="ECO:0007669"/>
    <property type="project" value="TreeGrafter"/>
</dbReference>
<evidence type="ECO:0000313" key="2">
    <source>
        <dbReference type="Proteomes" id="UP000184465"/>
    </source>
</evidence>
<dbReference type="InterPro" id="IPR036412">
    <property type="entry name" value="HAD-like_sf"/>
</dbReference>
<organism evidence="1 2">
    <name type="scientific">Paramaledivibacter caminithermalis (strain DSM 15212 / CIP 107654 / DViRD3)</name>
    <name type="common">Clostridium caminithermale</name>
    <dbReference type="NCBI Taxonomy" id="1121301"/>
    <lineage>
        <taxon>Bacteria</taxon>
        <taxon>Bacillati</taxon>
        <taxon>Bacillota</taxon>
        <taxon>Clostridia</taxon>
        <taxon>Peptostreptococcales</taxon>
        <taxon>Caminicellaceae</taxon>
        <taxon>Paramaledivibacter</taxon>
    </lineage>
</organism>
<dbReference type="GO" id="GO:0005829">
    <property type="term" value="C:cytosol"/>
    <property type="evidence" value="ECO:0007669"/>
    <property type="project" value="TreeGrafter"/>
</dbReference>
<dbReference type="Gene3D" id="1.10.150.240">
    <property type="entry name" value="Putative phosphatase, domain 2"/>
    <property type="match status" value="1"/>
</dbReference>
<dbReference type="RefSeq" id="WP_084111711.1">
    <property type="nucleotide sequence ID" value="NZ_FRAG01000008.1"/>
</dbReference>
<dbReference type="InterPro" id="IPR041492">
    <property type="entry name" value="HAD_2"/>
</dbReference>
<accession>A0A1M6M0G3</accession>
<dbReference type="EMBL" id="FRAG01000008">
    <property type="protein sequence ID" value="SHJ76967.1"/>
    <property type="molecule type" value="Genomic_DNA"/>
</dbReference>
<dbReference type="PANTHER" id="PTHR43434">
    <property type="entry name" value="PHOSPHOGLYCOLATE PHOSPHATASE"/>
    <property type="match status" value="1"/>
</dbReference>
<reference evidence="1 2" key="1">
    <citation type="submission" date="2016-11" db="EMBL/GenBank/DDBJ databases">
        <authorList>
            <person name="Jaros S."/>
            <person name="Januszkiewicz K."/>
            <person name="Wedrychowicz H."/>
        </authorList>
    </citation>
    <scope>NUCLEOTIDE SEQUENCE [LARGE SCALE GENOMIC DNA]</scope>
    <source>
        <strain evidence="1 2">DSM 15212</strain>
    </source>
</reference>
<dbReference type="InterPro" id="IPR023214">
    <property type="entry name" value="HAD_sf"/>
</dbReference>
<dbReference type="GO" id="GO:0008967">
    <property type="term" value="F:phosphoglycolate phosphatase activity"/>
    <property type="evidence" value="ECO:0007669"/>
    <property type="project" value="TreeGrafter"/>
</dbReference>
<dbReference type="Gene3D" id="3.40.50.1000">
    <property type="entry name" value="HAD superfamily/HAD-like"/>
    <property type="match status" value="1"/>
</dbReference>
<dbReference type="SFLD" id="SFLDG01129">
    <property type="entry name" value="C1.5:_HAD__Beta-PGM__Phosphata"/>
    <property type="match status" value="1"/>
</dbReference>
<dbReference type="Pfam" id="PF13419">
    <property type="entry name" value="HAD_2"/>
    <property type="match status" value="1"/>
</dbReference>